<evidence type="ECO:0000256" key="3">
    <source>
        <dbReference type="ARBA" id="ARBA00009014"/>
    </source>
</evidence>
<comment type="function">
    <text evidence="1 11">Catalyzes the reversible adenylation of nicotinate mononucleotide (NaMN) to nicotinic acid adenine dinucleotide (NaAD).</text>
</comment>
<keyword evidence="6 11" id="KW-0548">Nucleotidyltransferase</keyword>
<evidence type="ECO:0000256" key="11">
    <source>
        <dbReference type="HAMAP-Rule" id="MF_00244"/>
    </source>
</evidence>
<dbReference type="CDD" id="cd02165">
    <property type="entry name" value="NMNAT"/>
    <property type="match status" value="1"/>
</dbReference>
<dbReference type="SUPFAM" id="SSF52374">
    <property type="entry name" value="Nucleotidylyl transferase"/>
    <property type="match status" value="1"/>
</dbReference>
<dbReference type="GO" id="GO:0009435">
    <property type="term" value="P:NAD+ biosynthetic process"/>
    <property type="evidence" value="ECO:0007669"/>
    <property type="project" value="UniProtKB-UniRule"/>
</dbReference>
<proteinExistence type="inferred from homology"/>
<dbReference type="STRING" id="65700.SY86_00805"/>
<comment type="similarity">
    <text evidence="3 11">Belongs to the NadD family.</text>
</comment>
<evidence type="ECO:0000256" key="7">
    <source>
        <dbReference type="ARBA" id="ARBA00022741"/>
    </source>
</evidence>
<dbReference type="FunFam" id="3.40.50.620:FF:000039">
    <property type="entry name" value="Probable nicotinate-nucleotide adenylyltransferase"/>
    <property type="match status" value="1"/>
</dbReference>
<name>A0A0M2KM71_9GAMM</name>
<protein>
    <recommendedName>
        <fullName evidence="11">Probable nicotinate-nucleotide adenylyltransferase</fullName>
        <ecNumber evidence="11">2.7.7.18</ecNumber>
    </recommendedName>
    <alternativeName>
        <fullName evidence="11">Deamido-NAD(+) diphosphorylase</fullName>
    </alternativeName>
    <alternativeName>
        <fullName evidence="11">Deamido-NAD(+) pyrophosphorylase</fullName>
    </alternativeName>
    <alternativeName>
        <fullName evidence="11">Nicotinate mononucleotide adenylyltransferase</fullName>
        <shortName evidence="11">NaMN adenylyltransferase</shortName>
    </alternativeName>
</protein>
<dbReference type="NCBIfam" id="TIGR00482">
    <property type="entry name" value="nicotinate (nicotinamide) nucleotide adenylyltransferase"/>
    <property type="match status" value="1"/>
</dbReference>
<evidence type="ECO:0000256" key="2">
    <source>
        <dbReference type="ARBA" id="ARBA00005019"/>
    </source>
</evidence>
<dbReference type="AlphaFoldDB" id="A0A0M2KM71"/>
<evidence type="ECO:0000256" key="8">
    <source>
        <dbReference type="ARBA" id="ARBA00022840"/>
    </source>
</evidence>
<dbReference type="EMBL" id="JXNU01000001">
    <property type="protein sequence ID" value="KKF38096.1"/>
    <property type="molecule type" value="Genomic_DNA"/>
</dbReference>
<keyword evidence="5 11" id="KW-0808">Transferase</keyword>
<keyword evidence="14" id="KW-1185">Reference proteome</keyword>
<dbReference type="GO" id="GO:0004515">
    <property type="term" value="F:nicotinate-nucleotide adenylyltransferase activity"/>
    <property type="evidence" value="ECO:0007669"/>
    <property type="project" value="UniProtKB-UniRule"/>
</dbReference>
<dbReference type="EC" id="2.7.7.18" evidence="11"/>
<dbReference type="Proteomes" id="UP000033924">
    <property type="component" value="Unassembled WGS sequence"/>
</dbReference>
<accession>A0A0M2KM71</accession>
<reference evidence="13 14" key="1">
    <citation type="submission" date="2015-01" db="EMBL/GenBank/DDBJ databases">
        <title>Erwinia tracheiphila.</title>
        <authorList>
            <person name="Shapiro L.R."/>
        </authorList>
    </citation>
    <scope>NUCLEOTIDE SEQUENCE [LARGE SCALE GENOMIC DNA]</scope>
    <source>
        <strain evidence="13 14">BuffGH</strain>
    </source>
</reference>
<comment type="caution">
    <text evidence="13">The sequence shown here is derived from an EMBL/GenBank/DDBJ whole genome shotgun (WGS) entry which is preliminary data.</text>
</comment>
<sequence length="221" mass="25154">MPENSSQIEALFGGTFDPVHYGHLKPVKMLATQVDLQKITLMPNNIPPHRTQPIASPAQRVKMLELAISGDALFDIDLREMQRNTPSYTLETLIALRKERGEQQPLGFIIGQDSLLNLHRWYRWQELLYYCHLLVLKRPGCSDQMPTPALDNWLQSHQTTDIPRLHQSPSGCIFLAETSLLPISATEIRARRHAGLPCDDLLPDNVIDWINQQNLYSATPE</sequence>
<dbReference type="GO" id="GO:0005524">
    <property type="term" value="F:ATP binding"/>
    <property type="evidence" value="ECO:0007669"/>
    <property type="project" value="UniProtKB-KW"/>
</dbReference>
<evidence type="ECO:0000256" key="1">
    <source>
        <dbReference type="ARBA" id="ARBA00002324"/>
    </source>
</evidence>
<evidence type="ECO:0000256" key="10">
    <source>
        <dbReference type="ARBA" id="ARBA00048721"/>
    </source>
</evidence>
<dbReference type="NCBIfam" id="NF000839">
    <property type="entry name" value="PRK00071.1-1"/>
    <property type="match status" value="1"/>
</dbReference>
<organism evidence="13 14">
    <name type="scientific">Erwinia tracheiphila</name>
    <dbReference type="NCBI Taxonomy" id="65700"/>
    <lineage>
        <taxon>Bacteria</taxon>
        <taxon>Pseudomonadati</taxon>
        <taxon>Pseudomonadota</taxon>
        <taxon>Gammaproteobacteria</taxon>
        <taxon>Enterobacterales</taxon>
        <taxon>Erwiniaceae</taxon>
        <taxon>Erwinia</taxon>
    </lineage>
</organism>
<dbReference type="PANTHER" id="PTHR39321:SF3">
    <property type="entry name" value="PHOSPHOPANTETHEINE ADENYLYLTRANSFERASE"/>
    <property type="match status" value="1"/>
</dbReference>
<dbReference type="NCBIfam" id="TIGR00125">
    <property type="entry name" value="cyt_tran_rel"/>
    <property type="match status" value="1"/>
</dbReference>
<keyword evidence="9 11" id="KW-0520">NAD</keyword>
<evidence type="ECO:0000313" key="14">
    <source>
        <dbReference type="Proteomes" id="UP000033924"/>
    </source>
</evidence>
<dbReference type="Gene3D" id="3.40.50.620">
    <property type="entry name" value="HUPs"/>
    <property type="match status" value="1"/>
</dbReference>
<dbReference type="HAMAP" id="MF_00244">
    <property type="entry name" value="NaMN_adenylyltr"/>
    <property type="match status" value="1"/>
</dbReference>
<evidence type="ECO:0000256" key="9">
    <source>
        <dbReference type="ARBA" id="ARBA00023027"/>
    </source>
</evidence>
<dbReference type="InterPro" id="IPR004821">
    <property type="entry name" value="Cyt_trans-like"/>
</dbReference>
<gene>
    <name evidence="11" type="primary">nadD</name>
    <name evidence="13" type="ORF">SY86_00805</name>
</gene>
<comment type="catalytic activity">
    <reaction evidence="10 11">
        <text>nicotinate beta-D-ribonucleotide + ATP + H(+) = deamido-NAD(+) + diphosphate</text>
        <dbReference type="Rhea" id="RHEA:22860"/>
        <dbReference type="ChEBI" id="CHEBI:15378"/>
        <dbReference type="ChEBI" id="CHEBI:30616"/>
        <dbReference type="ChEBI" id="CHEBI:33019"/>
        <dbReference type="ChEBI" id="CHEBI:57502"/>
        <dbReference type="ChEBI" id="CHEBI:58437"/>
        <dbReference type="EC" id="2.7.7.18"/>
    </reaction>
</comment>
<evidence type="ECO:0000256" key="4">
    <source>
        <dbReference type="ARBA" id="ARBA00022642"/>
    </source>
</evidence>
<feature type="domain" description="Cytidyltransferase-like" evidence="12">
    <location>
        <begin position="11"/>
        <end position="191"/>
    </location>
</feature>
<keyword evidence="7 11" id="KW-0547">Nucleotide-binding</keyword>
<dbReference type="InterPro" id="IPR005248">
    <property type="entry name" value="NadD/NMNAT"/>
</dbReference>
<evidence type="ECO:0000256" key="6">
    <source>
        <dbReference type="ARBA" id="ARBA00022695"/>
    </source>
</evidence>
<dbReference type="PANTHER" id="PTHR39321">
    <property type="entry name" value="NICOTINATE-NUCLEOTIDE ADENYLYLTRANSFERASE-RELATED"/>
    <property type="match status" value="1"/>
</dbReference>
<keyword evidence="8 11" id="KW-0067">ATP-binding</keyword>
<dbReference type="Pfam" id="PF01467">
    <property type="entry name" value="CTP_transf_like"/>
    <property type="match status" value="1"/>
</dbReference>
<evidence type="ECO:0000313" key="13">
    <source>
        <dbReference type="EMBL" id="KKF38096.1"/>
    </source>
</evidence>
<dbReference type="PATRIC" id="fig|65700.7.peg.213"/>
<comment type="pathway">
    <text evidence="2 11">Cofactor biosynthesis; NAD(+) biosynthesis; deamido-NAD(+) from nicotinate D-ribonucleotide: step 1/1.</text>
</comment>
<dbReference type="UniPathway" id="UPA00253">
    <property type="reaction ID" value="UER00332"/>
</dbReference>
<dbReference type="RefSeq" id="WP_016191913.1">
    <property type="nucleotide sequence ID" value="NZ_CP089932.1"/>
</dbReference>
<evidence type="ECO:0000259" key="12">
    <source>
        <dbReference type="Pfam" id="PF01467"/>
    </source>
</evidence>
<dbReference type="InterPro" id="IPR014729">
    <property type="entry name" value="Rossmann-like_a/b/a_fold"/>
</dbReference>
<evidence type="ECO:0000256" key="5">
    <source>
        <dbReference type="ARBA" id="ARBA00022679"/>
    </source>
</evidence>
<keyword evidence="4 11" id="KW-0662">Pyridine nucleotide biosynthesis</keyword>